<protein>
    <recommendedName>
        <fullName evidence="5">Alcohol dehydrogenase-like N-terminal domain-containing protein</fullName>
    </recommendedName>
</protein>
<comment type="cofactor">
    <cofactor evidence="1">
        <name>Zn(2+)</name>
        <dbReference type="ChEBI" id="CHEBI:29105"/>
    </cofactor>
</comment>
<evidence type="ECO:0000256" key="3">
    <source>
        <dbReference type="ARBA" id="ARBA00022833"/>
    </source>
</evidence>
<feature type="domain" description="Alcohol dehydrogenase-like N-terminal" evidence="5">
    <location>
        <begin position="25"/>
        <end position="157"/>
    </location>
</feature>
<evidence type="ECO:0000259" key="5">
    <source>
        <dbReference type="Pfam" id="PF08240"/>
    </source>
</evidence>
<dbReference type="PANTHER" id="PTHR42813">
    <property type="entry name" value="ZINC-TYPE ALCOHOL DEHYDROGENASE-LIKE"/>
    <property type="match status" value="1"/>
</dbReference>
<reference evidence="6" key="2">
    <citation type="journal article" date="2019" name="IMA Fungus">
        <title>Genome sequencing and comparison of five Tilletia species to identify candidate genes for the detection of regulated species infecting wheat.</title>
        <authorList>
            <person name="Nguyen H.D.T."/>
            <person name="Sultana T."/>
            <person name="Kesanakurti P."/>
            <person name="Hambleton S."/>
        </authorList>
    </citation>
    <scope>NUCLEOTIDE SEQUENCE</scope>
    <source>
        <strain evidence="6">DAOMC 238032</strain>
    </source>
</reference>
<dbReference type="Gene3D" id="3.40.50.720">
    <property type="entry name" value="NAD(P)-binding Rossmann-like Domain"/>
    <property type="match status" value="1"/>
</dbReference>
<dbReference type="Gene3D" id="3.90.180.10">
    <property type="entry name" value="Medium-chain alcohol dehydrogenases, catalytic domain"/>
    <property type="match status" value="1"/>
</dbReference>
<dbReference type="GO" id="GO:0008270">
    <property type="term" value="F:zinc ion binding"/>
    <property type="evidence" value="ECO:0007669"/>
    <property type="project" value="InterPro"/>
</dbReference>
<accession>A0A8T8TQD1</accession>
<reference evidence="6" key="1">
    <citation type="submission" date="2016-04" db="EMBL/GenBank/DDBJ databases">
        <authorList>
            <person name="Nguyen H.D."/>
            <person name="Kesanakurti P."/>
            <person name="Cullis J."/>
            <person name="Levesque C.A."/>
            <person name="Hambleton S."/>
        </authorList>
    </citation>
    <scope>NUCLEOTIDE SEQUENCE</scope>
    <source>
        <strain evidence="6">DAOMC 238032</strain>
    </source>
</reference>
<evidence type="ECO:0000256" key="1">
    <source>
        <dbReference type="ARBA" id="ARBA00001947"/>
    </source>
</evidence>
<dbReference type="GO" id="GO:0016491">
    <property type="term" value="F:oxidoreductase activity"/>
    <property type="evidence" value="ECO:0007669"/>
    <property type="project" value="UniProtKB-KW"/>
</dbReference>
<evidence type="ECO:0000256" key="4">
    <source>
        <dbReference type="ARBA" id="ARBA00023002"/>
    </source>
</evidence>
<evidence type="ECO:0000313" key="7">
    <source>
        <dbReference type="Proteomes" id="UP000077671"/>
    </source>
</evidence>
<gene>
    <name evidence="6" type="ORF">A4X03_0g1682</name>
</gene>
<dbReference type="AlphaFoldDB" id="A0A8T8TQD1"/>
<dbReference type="InterPro" id="IPR011032">
    <property type="entry name" value="GroES-like_sf"/>
</dbReference>
<name>A0A8T8TQD1_9BASI</name>
<sequence length="425" mass="46445">MLALTWQGKNSVVMKSMPVPHLVDPTDALVRVTGTTICGSDLHLLHKALPGMHKNDILGHEFVGTVEEVGDACRDDLGVGQRVVVSFCLSCGECEECKVGHTSQCLRTNPSKTQPLLHGHKLSGFFGYSHLTGGFAGGQAEYVRVPFAKYNCLKIPDELPDEKALFLADVVPTAYHSVVDTLKVLDEHSREGAVWGVWGAGPVGVLVAKFAFLVAKASRVIVVDGDQQRLEHVRNKVEGVETVNFKEVASVPDTIKRITKSPDSKSSSSCSSGGLDVAIDAAGGEYARSWMDNLMLYFNLATDSSETIEECVRCVKPFGTVSIIAEYTYKAHFFPIGALMENGIRLVGSGQTPVHKYWKHLLKEFVLPGRLDPLDLIVTHRFRLEDTARAYELMNKHRYGIIKPFIETKASGTPVEGSPVLTPLV</sequence>
<proteinExistence type="predicted"/>
<dbReference type="SUPFAM" id="SSF50129">
    <property type="entry name" value="GroES-like"/>
    <property type="match status" value="1"/>
</dbReference>
<dbReference type="InterPro" id="IPR013154">
    <property type="entry name" value="ADH-like_N"/>
</dbReference>
<keyword evidence="2" id="KW-0479">Metal-binding</keyword>
<dbReference type="Pfam" id="PF08240">
    <property type="entry name" value="ADH_N"/>
    <property type="match status" value="1"/>
</dbReference>
<dbReference type="EMBL" id="LWDD02000143">
    <property type="protein sequence ID" value="KAE8263432.1"/>
    <property type="molecule type" value="Genomic_DNA"/>
</dbReference>
<organism evidence="6 7">
    <name type="scientific">Tilletia caries</name>
    <name type="common">wheat bunt fungus</name>
    <dbReference type="NCBI Taxonomy" id="13290"/>
    <lineage>
        <taxon>Eukaryota</taxon>
        <taxon>Fungi</taxon>
        <taxon>Dikarya</taxon>
        <taxon>Basidiomycota</taxon>
        <taxon>Ustilaginomycotina</taxon>
        <taxon>Exobasidiomycetes</taxon>
        <taxon>Tilletiales</taxon>
        <taxon>Tilletiaceae</taxon>
        <taxon>Tilletia</taxon>
    </lineage>
</organism>
<dbReference type="PANTHER" id="PTHR42813:SF1">
    <property type="entry name" value="DEHYDROGENASE, PUTATIVE (AFU_ORTHOLOGUE AFUA_5G03930)-RELATED"/>
    <property type="match status" value="1"/>
</dbReference>
<evidence type="ECO:0000256" key="2">
    <source>
        <dbReference type="ARBA" id="ARBA00022723"/>
    </source>
</evidence>
<dbReference type="InterPro" id="IPR036291">
    <property type="entry name" value="NAD(P)-bd_dom_sf"/>
</dbReference>
<dbReference type="SUPFAM" id="SSF51735">
    <property type="entry name" value="NAD(P)-binding Rossmann-fold domains"/>
    <property type="match status" value="1"/>
</dbReference>
<dbReference type="InterPro" id="IPR002328">
    <property type="entry name" value="ADH_Zn_CS"/>
</dbReference>
<comment type="caution">
    <text evidence="6">The sequence shown here is derived from an EMBL/GenBank/DDBJ whole genome shotgun (WGS) entry which is preliminary data.</text>
</comment>
<evidence type="ECO:0000313" key="6">
    <source>
        <dbReference type="EMBL" id="KAE8263432.1"/>
    </source>
</evidence>
<dbReference type="PROSITE" id="PS00059">
    <property type="entry name" value="ADH_ZINC"/>
    <property type="match status" value="1"/>
</dbReference>
<keyword evidence="4" id="KW-0560">Oxidoreductase</keyword>
<keyword evidence="3" id="KW-0862">Zinc</keyword>
<dbReference type="Proteomes" id="UP000077671">
    <property type="component" value="Unassembled WGS sequence"/>
</dbReference>